<feature type="coiled-coil region" evidence="4">
    <location>
        <begin position="125"/>
        <end position="166"/>
    </location>
</feature>
<dbReference type="Pfam" id="PF25967">
    <property type="entry name" value="RND-MFP_C"/>
    <property type="match status" value="1"/>
</dbReference>
<evidence type="ECO:0000313" key="10">
    <source>
        <dbReference type="EMBL" id="SBW12375.1"/>
    </source>
</evidence>
<dbReference type="PANTHER" id="PTHR30469">
    <property type="entry name" value="MULTIDRUG RESISTANCE PROTEIN MDTA"/>
    <property type="match status" value="1"/>
</dbReference>
<evidence type="ECO:0000259" key="6">
    <source>
        <dbReference type="Pfam" id="PF25876"/>
    </source>
</evidence>
<evidence type="ECO:0000259" key="8">
    <source>
        <dbReference type="Pfam" id="PF25954"/>
    </source>
</evidence>
<dbReference type="FunFam" id="2.40.30.170:FF:000010">
    <property type="entry name" value="Efflux RND transporter periplasmic adaptor subunit"/>
    <property type="match status" value="1"/>
</dbReference>
<dbReference type="InterPro" id="IPR058625">
    <property type="entry name" value="MdtA-like_BSH"/>
</dbReference>
<feature type="domain" description="Multidrug resistance protein MdtA-like C-terminal permuted SH3" evidence="9">
    <location>
        <begin position="281"/>
        <end position="341"/>
    </location>
</feature>
<keyword evidence="5" id="KW-1133">Transmembrane helix</keyword>
<comment type="similarity">
    <text evidence="2">Belongs to the membrane fusion protein (MFP) (TC 8.A.1) family.</text>
</comment>
<sequence length="368" mass="39683">MKRGYVVVPAVGLALAGLFGFAVMRERGIAEYLRHMPEPVLTVETAQAESRAWSRAVAATGRLEAVNGVDVAVEVEGRVREVLYVSGQQVGKGEVLARLDADTERAQLQSARAQVRLDRLTADRYRSLRRTDAASQAKLDEAEANLTMAEAEVSRLERVIEKKEIKAPFAGSLGINRLDVGQYVSPGTHITTLQDLSGMLMDLSISQRDLPEVTIGAPVEITVDAYPDRVFRGKLLAIEPKVDLASGLIALQAAFPNDERLLRPGMYAKARIVRPAIEGQVVVPQAAINYSLYGDFVYVVAPDDKGELRARQTVVKVLDRHGNLAAIAEGLKAGDTIVAAGGVKLANGAKVKVAETRILKDTPAIGQD</sequence>
<feature type="transmembrane region" description="Helical" evidence="5">
    <location>
        <begin position="6"/>
        <end position="24"/>
    </location>
</feature>
<gene>
    <name evidence="10" type="ORF">KL86APRO_20580</name>
</gene>
<evidence type="ECO:0000256" key="1">
    <source>
        <dbReference type="ARBA" id="ARBA00004196"/>
    </source>
</evidence>
<accession>A0A212KLA5</accession>
<dbReference type="InterPro" id="IPR058792">
    <property type="entry name" value="Beta-barrel_RND_2"/>
</dbReference>
<dbReference type="NCBIfam" id="TIGR01730">
    <property type="entry name" value="RND_mfp"/>
    <property type="match status" value="1"/>
</dbReference>
<dbReference type="AlphaFoldDB" id="A0A212KLA5"/>
<feature type="domain" description="Multidrug resistance protein MdtA-like alpha-helical hairpin" evidence="6">
    <location>
        <begin position="104"/>
        <end position="155"/>
    </location>
</feature>
<dbReference type="InterPro" id="IPR058627">
    <property type="entry name" value="MdtA-like_C"/>
</dbReference>
<dbReference type="Pfam" id="PF25876">
    <property type="entry name" value="HH_MFP_RND"/>
    <property type="match status" value="1"/>
</dbReference>
<comment type="subcellular location">
    <subcellularLocation>
        <location evidence="1">Cell envelope</location>
    </subcellularLocation>
</comment>
<dbReference type="SUPFAM" id="SSF111369">
    <property type="entry name" value="HlyD-like secretion proteins"/>
    <property type="match status" value="1"/>
</dbReference>
<dbReference type="GO" id="GO:0015562">
    <property type="term" value="F:efflux transmembrane transporter activity"/>
    <property type="evidence" value="ECO:0007669"/>
    <property type="project" value="TreeGrafter"/>
</dbReference>
<feature type="domain" description="CusB-like beta-barrel" evidence="8">
    <location>
        <begin position="203"/>
        <end position="273"/>
    </location>
</feature>
<dbReference type="Pfam" id="PF25954">
    <property type="entry name" value="Beta-barrel_RND_2"/>
    <property type="match status" value="1"/>
</dbReference>
<dbReference type="Pfam" id="PF25917">
    <property type="entry name" value="BSH_RND"/>
    <property type="match status" value="1"/>
</dbReference>
<dbReference type="Gene3D" id="1.10.287.470">
    <property type="entry name" value="Helix hairpin bin"/>
    <property type="match status" value="1"/>
</dbReference>
<keyword evidence="4" id="KW-0175">Coiled coil</keyword>
<dbReference type="InterPro" id="IPR006143">
    <property type="entry name" value="RND_pump_MFP"/>
</dbReference>
<keyword evidence="5" id="KW-0812">Transmembrane</keyword>
<evidence type="ECO:0000256" key="4">
    <source>
        <dbReference type="SAM" id="Coils"/>
    </source>
</evidence>
<dbReference type="EMBL" id="FLUO01000002">
    <property type="protein sequence ID" value="SBW12375.1"/>
    <property type="molecule type" value="Genomic_DNA"/>
</dbReference>
<dbReference type="Gene3D" id="2.40.420.20">
    <property type="match status" value="1"/>
</dbReference>
<evidence type="ECO:0000256" key="2">
    <source>
        <dbReference type="ARBA" id="ARBA00009477"/>
    </source>
</evidence>
<proteinExistence type="inferred from homology"/>
<organism evidence="10">
    <name type="scientific">uncultured Alphaproteobacteria bacterium</name>
    <dbReference type="NCBI Taxonomy" id="91750"/>
    <lineage>
        <taxon>Bacteria</taxon>
        <taxon>Pseudomonadati</taxon>
        <taxon>Pseudomonadota</taxon>
        <taxon>Alphaproteobacteria</taxon>
        <taxon>environmental samples</taxon>
    </lineage>
</organism>
<evidence type="ECO:0000256" key="5">
    <source>
        <dbReference type="SAM" id="Phobius"/>
    </source>
</evidence>
<dbReference type="PANTHER" id="PTHR30469:SF11">
    <property type="entry name" value="BLL4320 PROTEIN"/>
    <property type="match status" value="1"/>
</dbReference>
<name>A0A212KLA5_9PROT</name>
<evidence type="ECO:0000259" key="7">
    <source>
        <dbReference type="Pfam" id="PF25917"/>
    </source>
</evidence>
<evidence type="ECO:0000256" key="3">
    <source>
        <dbReference type="ARBA" id="ARBA00022448"/>
    </source>
</evidence>
<dbReference type="InterPro" id="IPR058624">
    <property type="entry name" value="MdtA-like_HH"/>
</dbReference>
<evidence type="ECO:0000259" key="9">
    <source>
        <dbReference type="Pfam" id="PF25967"/>
    </source>
</evidence>
<protein>
    <submittedName>
        <fullName evidence="10">Membrane-fusion protein</fullName>
    </submittedName>
</protein>
<feature type="domain" description="Multidrug resistance protein MdtA-like barrel-sandwich hybrid" evidence="7">
    <location>
        <begin position="68"/>
        <end position="189"/>
    </location>
</feature>
<dbReference type="GO" id="GO:1990281">
    <property type="term" value="C:efflux pump complex"/>
    <property type="evidence" value="ECO:0007669"/>
    <property type="project" value="TreeGrafter"/>
</dbReference>
<keyword evidence="3" id="KW-0813">Transport</keyword>
<dbReference type="Gene3D" id="2.40.50.100">
    <property type="match status" value="1"/>
</dbReference>
<reference evidence="10" key="1">
    <citation type="submission" date="2016-04" db="EMBL/GenBank/DDBJ databases">
        <authorList>
            <person name="Evans L.H."/>
            <person name="Alamgir A."/>
            <person name="Owens N."/>
            <person name="Weber N.D."/>
            <person name="Virtaneva K."/>
            <person name="Barbian K."/>
            <person name="Babar A."/>
            <person name="Rosenke K."/>
        </authorList>
    </citation>
    <scope>NUCLEOTIDE SEQUENCE</scope>
    <source>
        <strain evidence="10">86</strain>
    </source>
</reference>
<keyword evidence="5" id="KW-0472">Membrane</keyword>
<dbReference type="Gene3D" id="2.40.30.170">
    <property type="match status" value="1"/>
</dbReference>